<dbReference type="Proteomes" id="UP000822688">
    <property type="component" value="Chromosome 3"/>
</dbReference>
<dbReference type="OrthoDB" id="1988216at2759"/>
<feature type="compositionally biased region" description="Basic and acidic residues" evidence="1">
    <location>
        <begin position="110"/>
        <end position="119"/>
    </location>
</feature>
<evidence type="ECO:0000313" key="3">
    <source>
        <dbReference type="Proteomes" id="UP000822688"/>
    </source>
</evidence>
<reference evidence="2" key="1">
    <citation type="submission" date="2020-06" db="EMBL/GenBank/DDBJ databases">
        <title>WGS assembly of Ceratodon purpureus strain R40.</title>
        <authorList>
            <person name="Carey S.B."/>
            <person name="Jenkins J."/>
            <person name="Shu S."/>
            <person name="Lovell J.T."/>
            <person name="Sreedasyam A."/>
            <person name="Maumus F."/>
            <person name="Tiley G.P."/>
            <person name="Fernandez-Pozo N."/>
            <person name="Barry K."/>
            <person name="Chen C."/>
            <person name="Wang M."/>
            <person name="Lipzen A."/>
            <person name="Daum C."/>
            <person name="Saski C.A."/>
            <person name="Payton A.C."/>
            <person name="Mcbreen J.C."/>
            <person name="Conrad R.E."/>
            <person name="Kollar L.M."/>
            <person name="Olsson S."/>
            <person name="Huttunen S."/>
            <person name="Landis J.B."/>
            <person name="Wickett N.J."/>
            <person name="Johnson M.G."/>
            <person name="Rensing S.A."/>
            <person name="Grimwood J."/>
            <person name="Schmutz J."/>
            <person name="Mcdaniel S.F."/>
        </authorList>
    </citation>
    <scope>NUCLEOTIDE SEQUENCE</scope>
    <source>
        <strain evidence="2">R40</strain>
    </source>
</reference>
<feature type="region of interest" description="Disordered" evidence="1">
    <location>
        <begin position="34"/>
        <end position="148"/>
    </location>
</feature>
<feature type="compositionally biased region" description="Low complexity" evidence="1">
    <location>
        <begin position="67"/>
        <end position="77"/>
    </location>
</feature>
<protein>
    <submittedName>
        <fullName evidence="2">Uncharacterized protein</fullName>
    </submittedName>
</protein>
<feature type="compositionally biased region" description="Basic and acidic residues" evidence="1">
    <location>
        <begin position="308"/>
        <end position="318"/>
    </location>
</feature>
<evidence type="ECO:0000313" key="2">
    <source>
        <dbReference type="EMBL" id="KAG0585259.1"/>
    </source>
</evidence>
<sequence length="453" mass="48774">MAGPSVASSECRISVSQEEALANVGEGTWERSGLYSLDETPSQNSMHLLPPRVQRNSLTLHAEPPASYGGDSGSESSESVDGEGDMGFTQEPVEWMSPPSSLQATVGGEGNDRVEKEDGYVAAFGSDRSRSPSRGWHGQSERPDPRVTIPNLGVSAQFFTQPVAGVTEFQFVSSEDVENHNLTRETIPEAESQGGSPLLSPVPENAVSVVEASVVLMESSLQPFTQPVFETQPPEPPPLESLNELQEPVQEGSGRDELVKDAPAVVDGNGCTGEHMPTEGGVDGLSSDSPLPVNPVNDGKNPGPTEHMQQEHGSDVITKDVPCVEVRTRDPGPSDNAQLAPQNSEVVELGTGRISSDSDQRKQMQSSNGVHTRSSSRLKRVDCVEELHGQQKRQRREASPARIRSFPKTVMDVVRSRSRSLSSPLVDDESDILSIIMRAGVSFPPFVHEKRSV</sequence>
<feature type="compositionally biased region" description="Polar residues" evidence="1">
    <location>
        <begin position="335"/>
        <end position="345"/>
    </location>
</feature>
<dbReference type="EMBL" id="CM026423">
    <property type="protein sequence ID" value="KAG0585259.1"/>
    <property type="molecule type" value="Genomic_DNA"/>
</dbReference>
<proteinExistence type="predicted"/>
<feature type="compositionally biased region" description="Polar residues" evidence="1">
    <location>
        <begin position="363"/>
        <end position="375"/>
    </location>
</feature>
<accession>A0A8T0IQG7</accession>
<feature type="region of interest" description="Disordered" evidence="1">
    <location>
        <begin position="227"/>
        <end position="377"/>
    </location>
</feature>
<evidence type="ECO:0000256" key="1">
    <source>
        <dbReference type="SAM" id="MobiDB-lite"/>
    </source>
</evidence>
<keyword evidence="3" id="KW-1185">Reference proteome</keyword>
<name>A0A8T0IQG7_CERPU</name>
<organism evidence="2 3">
    <name type="scientific">Ceratodon purpureus</name>
    <name type="common">Fire moss</name>
    <name type="synonym">Dicranum purpureum</name>
    <dbReference type="NCBI Taxonomy" id="3225"/>
    <lineage>
        <taxon>Eukaryota</taxon>
        <taxon>Viridiplantae</taxon>
        <taxon>Streptophyta</taxon>
        <taxon>Embryophyta</taxon>
        <taxon>Bryophyta</taxon>
        <taxon>Bryophytina</taxon>
        <taxon>Bryopsida</taxon>
        <taxon>Dicranidae</taxon>
        <taxon>Pseudoditrichales</taxon>
        <taxon>Ditrichaceae</taxon>
        <taxon>Ceratodon</taxon>
    </lineage>
</organism>
<dbReference type="AlphaFoldDB" id="A0A8T0IQG7"/>
<comment type="caution">
    <text evidence="2">The sequence shown here is derived from an EMBL/GenBank/DDBJ whole genome shotgun (WGS) entry which is preliminary data.</text>
</comment>
<gene>
    <name evidence="2" type="ORF">KC19_3G271000</name>
</gene>